<evidence type="ECO:0000313" key="16">
    <source>
        <dbReference type="EMBL" id="QEY65714.1"/>
    </source>
</evidence>
<evidence type="ECO:0000256" key="4">
    <source>
        <dbReference type="ARBA" id="ARBA00022452"/>
    </source>
</evidence>
<evidence type="ECO:0000256" key="2">
    <source>
        <dbReference type="ARBA" id="ARBA00009810"/>
    </source>
</evidence>
<dbReference type="FunFam" id="2.170.130.10:FF:000001">
    <property type="entry name" value="Catecholate siderophore TonB-dependent receptor"/>
    <property type="match status" value="1"/>
</dbReference>
<evidence type="ECO:0000256" key="5">
    <source>
        <dbReference type="ARBA" id="ARBA00022692"/>
    </source>
</evidence>
<comment type="subcellular location">
    <subcellularLocation>
        <location evidence="1 12">Cell outer membrane</location>
        <topology evidence="1 12">Multi-pass membrane protein</topology>
    </subcellularLocation>
</comment>
<keyword evidence="7" id="KW-0406">Ion transport</keyword>
<dbReference type="PANTHER" id="PTHR32552">
    <property type="entry name" value="FERRICHROME IRON RECEPTOR-RELATED"/>
    <property type="match status" value="1"/>
</dbReference>
<feature type="domain" description="TonB-dependent receptor-like beta-barrel" evidence="14">
    <location>
        <begin position="243"/>
        <end position="698"/>
    </location>
</feature>
<dbReference type="KEGG" id="plal:FXN65_04545"/>
<evidence type="ECO:0000256" key="7">
    <source>
        <dbReference type="ARBA" id="ARBA00023065"/>
    </source>
</evidence>
<evidence type="ECO:0000256" key="12">
    <source>
        <dbReference type="PROSITE-ProRule" id="PRU01360"/>
    </source>
</evidence>
<keyword evidence="11 12" id="KW-0998">Cell outer membrane</keyword>
<dbReference type="InterPro" id="IPR037066">
    <property type="entry name" value="Plug_dom_sf"/>
</dbReference>
<dbReference type="InterPro" id="IPR012910">
    <property type="entry name" value="Plug_dom"/>
</dbReference>
<evidence type="ECO:0000256" key="11">
    <source>
        <dbReference type="ARBA" id="ARBA00023237"/>
    </source>
</evidence>
<evidence type="ECO:0000256" key="6">
    <source>
        <dbReference type="ARBA" id="ARBA00022729"/>
    </source>
</evidence>
<accession>A0A5J6QTG5</accession>
<dbReference type="PANTHER" id="PTHR32552:SF83">
    <property type="entry name" value="BLR3904 PROTEIN"/>
    <property type="match status" value="1"/>
</dbReference>
<evidence type="ECO:0000259" key="15">
    <source>
        <dbReference type="Pfam" id="PF07715"/>
    </source>
</evidence>
<evidence type="ECO:0000313" key="17">
    <source>
        <dbReference type="Proteomes" id="UP000327179"/>
    </source>
</evidence>
<keyword evidence="9 12" id="KW-0472">Membrane</keyword>
<dbReference type="Gene3D" id="2.170.130.10">
    <property type="entry name" value="TonB-dependent receptor, plug domain"/>
    <property type="match status" value="1"/>
</dbReference>
<dbReference type="InterPro" id="IPR039426">
    <property type="entry name" value="TonB-dep_rcpt-like"/>
</dbReference>
<dbReference type="InterPro" id="IPR010105">
    <property type="entry name" value="TonB_sidphr_rcpt"/>
</dbReference>
<keyword evidence="17" id="KW-1185">Reference proteome</keyword>
<dbReference type="GO" id="GO:0015891">
    <property type="term" value="P:siderophore transport"/>
    <property type="evidence" value="ECO:0007669"/>
    <property type="project" value="InterPro"/>
</dbReference>
<keyword evidence="5 12" id="KW-0812">Transmembrane</keyword>
<evidence type="ECO:0000256" key="8">
    <source>
        <dbReference type="ARBA" id="ARBA00023077"/>
    </source>
</evidence>
<dbReference type="InterPro" id="IPR000531">
    <property type="entry name" value="Beta-barrel_TonB"/>
</dbReference>
<dbReference type="GO" id="GO:0038023">
    <property type="term" value="F:signaling receptor activity"/>
    <property type="evidence" value="ECO:0007669"/>
    <property type="project" value="InterPro"/>
</dbReference>
<evidence type="ECO:0000256" key="3">
    <source>
        <dbReference type="ARBA" id="ARBA00022448"/>
    </source>
</evidence>
<sequence>MPLPALFQLSSRHLLSGAVGLALAGLGGQALADARGGALQLDNVEIDGKRHKTYKAERSASAKYAQPLLDTPQTITVVPQEVIQDQKALSLREVLSNVSGITFNAGEGGAGSGDSINIRGFSASANMQIDGLRDSAQNNRTDTFNIEQVEVIKGPNSVFGGAGTTGGAVNQISKQPLADSFTRLGVGLGTDSYQRLTLDTNQPLEGVGTNSAWRLNLMAHENDVPDRKHIDRQRWGIAPSLALGLGEDTRLTLSYFHQRDDNQPDYGVPTSNGKRVPGVSRDTYFGWRNLDKEEIRSDALTLKLEHQFDEDLSLQSLTRYSEIQRDTVISAAHVNVRGLPPGKYRPAGPQAYGRDVTSRMWINQTSLAADFDTLGFGHNFIGGVELSRETYDRDVHDYGLEFPVGGFDLASPPGYWRGPTNKAASAKVETRLFDRALYAFDTIALHRMWDLNLGLRYDWVDGDADNWKLGAGKWTRTHLSSSDERLSSRAGLVFKPVDQGRIYLAYGNSFNPSAENLATSGAGLSTATEKLGPEKNRTWELGSKWELLERRLGLDAAIFRVEKRNARQEMTDGSTVLAGEQRVQGVELAATGRLTEQWNLFANFTYLDSEIRSAGDTPKGLASEGQALANTPPRSFNLWTTYDLPGNLRIGYGVRYVSERNLTASNDRIKLDDYWLHNAMLGYKATDNLDLQLNINNLFDKDYVERVRTQLGTRTRSSAVEYGDARAAILSATLSF</sequence>
<organism evidence="16 17">
    <name type="scientific">Metapseudomonas lalkuanensis</name>
    <dbReference type="NCBI Taxonomy" id="2604832"/>
    <lineage>
        <taxon>Bacteria</taxon>
        <taxon>Pseudomonadati</taxon>
        <taxon>Pseudomonadota</taxon>
        <taxon>Gammaproteobacteria</taxon>
        <taxon>Pseudomonadales</taxon>
        <taxon>Pseudomonadaceae</taxon>
        <taxon>Metapseudomonas</taxon>
    </lineage>
</organism>
<keyword evidence="10 16" id="KW-0675">Receptor</keyword>
<protein>
    <submittedName>
        <fullName evidence="16">TonB-dependent siderophore receptor</fullName>
    </submittedName>
</protein>
<name>A0A5J6QTG5_9GAMM</name>
<dbReference type="EMBL" id="CP043311">
    <property type="protein sequence ID" value="QEY65714.1"/>
    <property type="molecule type" value="Genomic_DNA"/>
</dbReference>
<feature type="domain" description="TonB-dependent receptor plug" evidence="15">
    <location>
        <begin position="68"/>
        <end position="168"/>
    </location>
</feature>
<evidence type="ECO:0000256" key="13">
    <source>
        <dbReference type="RuleBase" id="RU003357"/>
    </source>
</evidence>
<dbReference type="Proteomes" id="UP000327179">
    <property type="component" value="Chromosome"/>
</dbReference>
<keyword evidence="3 12" id="KW-0813">Transport</keyword>
<dbReference type="AlphaFoldDB" id="A0A5J6QTG5"/>
<dbReference type="SUPFAM" id="SSF56935">
    <property type="entry name" value="Porins"/>
    <property type="match status" value="1"/>
</dbReference>
<proteinExistence type="inferred from homology"/>
<dbReference type="CDD" id="cd01347">
    <property type="entry name" value="ligand_gated_channel"/>
    <property type="match status" value="1"/>
</dbReference>
<dbReference type="PROSITE" id="PS52016">
    <property type="entry name" value="TONB_DEPENDENT_REC_3"/>
    <property type="match status" value="1"/>
</dbReference>
<keyword evidence="4 12" id="KW-1134">Transmembrane beta strand</keyword>
<dbReference type="NCBIfam" id="TIGR01783">
    <property type="entry name" value="TonB-siderophor"/>
    <property type="match status" value="1"/>
</dbReference>
<keyword evidence="6" id="KW-0732">Signal</keyword>
<evidence type="ECO:0000256" key="9">
    <source>
        <dbReference type="ARBA" id="ARBA00023136"/>
    </source>
</evidence>
<comment type="similarity">
    <text evidence="2 12 13">Belongs to the TonB-dependent receptor family.</text>
</comment>
<dbReference type="Pfam" id="PF07715">
    <property type="entry name" value="Plug"/>
    <property type="match status" value="1"/>
</dbReference>
<dbReference type="GO" id="GO:0009279">
    <property type="term" value="C:cell outer membrane"/>
    <property type="evidence" value="ECO:0007669"/>
    <property type="project" value="UniProtKB-SubCell"/>
</dbReference>
<evidence type="ECO:0000256" key="1">
    <source>
        <dbReference type="ARBA" id="ARBA00004571"/>
    </source>
</evidence>
<keyword evidence="8 13" id="KW-0798">TonB box</keyword>
<evidence type="ECO:0000256" key="10">
    <source>
        <dbReference type="ARBA" id="ARBA00023170"/>
    </source>
</evidence>
<dbReference type="GO" id="GO:0015344">
    <property type="term" value="F:siderophore uptake transmembrane transporter activity"/>
    <property type="evidence" value="ECO:0007669"/>
    <property type="project" value="TreeGrafter"/>
</dbReference>
<dbReference type="InterPro" id="IPR036942">
    <property type="entry name" value="Beta-barrel_TonB_sf"/>
</dbReference>
<reference evidence="16 17" key="1">
    <citation type="submission" date="2019-08" db="EMBL/GenBank/DDBJ databases">
        <title>Whole-genome Sequencing of e-waste polymer degrading bacterium Pseudomonas sp. strain PE08.</title>
        <authorList>
            <person name="Kirdat K."/>
            <person name="Debbarma P."/>
            <person name="Narawade N."/>
            <person name="Suyal D."/>
            <person name="Thorat V."/>
            <person name="Shouche Y."/>
            <person name="Goel R."/>
            <person name="Yadav A."/>
        </authorList>
    </citation>
    <scope>NUCLEOTIDE SEQUENCE [LARGE SCALE GENOMIC DNA]</scope>
    <source>
        <strain evidence="16 17">PE08</strain>
    </source>
</reference>
<dbReference type="Pfam" id="PF00593">
    <property type="entry name" value="TonB_dep_Rec_b-barrel"/>
    <property type="match status" value="1"/>
</dbReference>
<evidence type="ECO:0000259" key="14">
    <source>
        <dbReference type="Pfam" id="PF00593"/>
    </source>
</evidence>
<dbReference type="Gene3D" id="2.40.170.20">
    <property type="entry name" value="TonB-dependent receptor, beta-barrel domain"/>
    <property type="match status" value="1"/>
</dbReference>
<gene>
    <name evidence="16" type="ORF">FXN65_04545</name>
</gene>